<sequence>MRCLIANPVSTPVLSLEQVATIAIWAKALFERNPLDEVVYVVDLDDVMKLTVRETRTAGQAEWRLDTHRLTIAELQRALKEKSCVPENKVAEHKEAENKKGGEETVQLKAGDVLRTDRRRVKYYRTLKADEVLFVESGQHTDCTGNAEFPFTVKGEKVLVLEKNRPETPAEALRRHTPEEALPRNTREEALQRIALELAEWHQAQWEESRKESPASQQRTT</sequence>
<proteinExistence type="predicted"/>
<gene>
    <name evidence="1" type="ORF">GNI_058440</name>
</gene>
<dbReference type="VEuPathDB" id="CryptoDB:GNI_058440"/>
<evidence type="ECO:0000313" key="2">
    <source>
        <dbReference type="Proteomes" id="UP000019763"/>
    </source>
</evidence>
<dbReference type="RefSeq" id="XP_011134443.1">
    <property type="nucleotide sequence ID" value="XM_011136141.1"/>
</dbReference>
<keyword evidence="2" id="KW-1185">Reference proteome</keyword>
<evidence type="ECO:0000313" key="1">
    <source>
        <dbReference type="EMBL" id="EZG69373.1"/>
    </source>
</evidence>
<dbReference type="GeneID" id="22912144"/>
<dbReference type="Proteomes" id="UP000019763">
    <property type="component" value="Unassembled WGS sequence"/>
</dbReference>
<dbReference type="EMBL" id="AFNH02000444">
    <property type="protein sequence ID" value="EZG69373.1"/>
    <property type="molecule type" value="Genomic_DNA"/>
</dbReference>
<name>A0A023B8N0_GRENI</name>
<accession>A0A023B8N0</accession>
<comment type="caution">
    <text evidence="1">The sequence shown here is derived from an EMBL/GenBank/DDBJ whole genome shotgun (WGS) entry which is preliminary data.</text>
</comment>
<protein>
    <submittedName>
        <fullName evidence="1">Uncharacterized protein</fullName>
    </submittedName>
</protein>
<reference evidence="1" key="1">
    <citation type="submission" date="2013-12" db="EMBL/GenBank/DDBJ databases">
        <authorList>
            <person name="Omoto C.K."/>
            <person name="Sibley D."/>
            <person name="Venepally P."/>
            <person name="Hadjithomas M."/>
            <person name="Karamycheva S."/>
            <person name="Brunk B."/>
            <person name="Roos D."/>
            <person name="Caler E."/>
            <person name="Lorenzi H."/>
        </authorList>
    </citation>
    <scope>NUCLEOTIDE SEQUENCE</scope>
</reference>
<dbReference type="AlphaFoldDB" id="A0A023B8N0"/>
<organism evidence="1 2">
    <name type="scientific">Gregarina niphandrodes</name>
    <name type="common">Septate eugregarine</name>
    <dbReference type="NCBI Taxonomy" id="110365"/>
    <lineage>
        <taxon>Eukaryota</taxon>
        <taxon>Sar</taxon>
        <taxon>Alveolata</taxon>
        <taxon>Apicomplexa</taxon>
        <taxon>Conoidasida</taxon>
        <taxon>Gregarinasina</taxon>
        <taxon>Eugregarinorida</taxon>
        <taxon>Gregarinidae</taxon>
        <taxon>Gregarina</taxon>
    </lineage>
</organism>